<dbReference type="EMBL" id="JAGINT010000001">
    <property type="protein sequence ID" value="MBP2349646.1"/>
    <property type="molecule type" value="Genomic_DNA"/>
</dbReference>
<feature type="compositionally biased region" description="Basic and acidic residues" evidence="1">
    <location>
        <begin position="161"/>
        <end position="173"/>
    </location>
</feature>
<feature type="domain" description="Amidase" evidence="2">
    <location>
        <begin position="94"/>
        <end position="497"/>
    </location>
</feature>
<proteinExistence type="predicted"/>
<dbReference type="Proteomes" id="UP000755585">
    <property type="component" value="Unassembled WGS sequence"/>
</dbReference>
<reference evidence="3 4" key="1">
    <citation type="submission" date="2021-03" db="EMBL/GenBank/DDBJ databases">
        <title>Sequencing the genomes of 1000 actinobacteria strains.</title>
        <authorList>
            <person name="Klenk H.-P."/>
        </authorList>
    </citation>
    <scope>NUCLEOTIDE SEQUENCE [LARGE SCALE GENOMIC DNA]</scope>
    <source>
        <strain evidence="3 4">DSM 18824</strain>
    </source>
</reference>
<sequence>MGKRHDGTDGSFASPATIDVALLAAELGLDLTPQETLSLRAGLRTNLAILREFLADNAATEPPNQRTYGKRGFWPASAADDPLNAWLSRCLIKGSAEGLLAGLTVSFKDTIAVAGIPLTCGIRGMEDYVAEFDATVVDRALLAGATVAGKNTILGGFGESSAERRPRNPHSPDHLTGGSSSGSAVAVVSGDVDVAFGGDQGGSIRVPAAWCGAVGLKPTFGLVSSFGAVSGADPSVDHVGPITRTVQDAAAALQAVAGYDPLDPRQRRDVPLTVDVLTQLSDGIQGVRVGLLSEGFAGADDEVSNLVRTAADALGQAGAEIREVSIPEHRRVLAPCLALAAEGARLTDRTGPLGMASSTWYSPTLVAALNRAWAGHAATAEKYSRVMGEAAWRMHEGRAYAIAQNVRPRFAAAYDRALRDFDLLLMPTCLFPAPLSKAADDTLPLDYPAAAHRLGLTNTLPFNFTGHPAVAIPCGKSNGLPVSMQLVARKFEEALLLRTGYAFQESVAFDDYTAVAN</sequence>
<evidence type="ECO:0000256" key="1">
    <source>
        <dbReference type="SAM" id="MobiDB-lite"/>
    </source>
</evidence>
<dbReference type="SUPFAM" id="SSF75304">
    <property type="entry name" value="Amidase signature (AS) enzymes"/>
    <property type="match status" value="1"/>
</dbReference>
<dbReference type="Pfam" id="PF01425">
    <property type="entry name" value="Amidase"/>
    <property type="match status" value="1"/>
</dbReference>
<accession>A0ABS4UDG2</accession>
<evidence type="ECO:0000259" key="2">
    <source>
        <dbReference type="Pfam" id="PF01425"/>
    </source>
</evidence>
<dbReference type="GO" id="GO:0004040">
    <property type="term" value="F:amidase activity"/>
    <property type="evidence" value="ECO:0007669"/>
    <property type="project" value="UniProtKB-EC"/>
</dbReference>
<protein>
    <submittedName>
        <fullName evidence="3">Amidase</fullName>
        <ecNumber evidence="3">3.5.1.4</ecNumber>
    </submittedName>
</protein>
<keyword evidence="3" id="KW-0378">Hydrolase</keyword>
<evidence type="ECO:0000313" key="3">
    <source>
        <dbReference type="EMBL" id="MBP2349646.1"/>
    </source>
</evidence>
<dbReference type="InterPro" id="IPR023631">
    <property type="entry name" value="Amidase_dom"/>
</dbReference>
<organism evidence="3 4">
    <name type="scientific">Kribbella aluminosa</name>
    <dbReference type="NCBI Taxonomy" id="416017"/>
    <lineage>
        <taxon>Bacteria</taxon>
        <taxon>Bacillati</taxon>
        <taxon>Actinomycetota</taxon>
        <taxon>Actinomycetes</taxon>
        <taxon>Propionibacteriales</taxon>
        <taxon>Kribbellaceae</taxon>
        <taxon>Kribbella</taxon>
    </lineage>
</organism>
<dbReference type="PANTHER" id="PTHR11895">
    <property type="entry name" value="TRANSAMIDASE"/>
    <property type="match status" value="1"/>
</dbReference>
<dbReference type="InterPro" id="IPR000120">
    <property type="entry name" value="Amidase"/>
</dbReference>
<dbReference type="InterPro" id="IPR036928">
    <property type="entry name" value="AS_sf"/>
</dbReference>
<comment type="caution">
    <text evidence="3">The sequence shown here is derived from an EMBL/GenBank/DDBJ whole genome shotgun (WGS) entry which is preliminary data.</text>
</comment>
<dbReference type="Gene3D" id="3.90.1300.10">
    <property type="entry name" value="Amidase signature (AS) domain"/>
    <property type="match status" value="1"/>
</dbReference>
<keyword evidence="4" id="KW-1185">Reference proteome</keyword>
<evidence type="ECO:0000313" key="4">
    <source>
        <dbReference type="Proteomes" id="UP000755585"/>
    </source>
</evidence>
<dbReference type="EC" id="3.5.1.4" evidence="3"/>
<dbReference type="PANTHER" id="PTHR11895:SF170">
    <property type="entry name" value="AMIDASE"/>
    <property type="match status" value="1"/>
</dbReference>
<dbReference type="RefSeq" id="WP_209692786.1">
    <property type="nucleotide sequence ID" value="NZ_BAAAVU010000029.1"/>
</dbReference>
<name>A0ABS4UDG2_9ACTN</name>
<gene>
    <name evidence="3" type="ORF">JOF29_000729</name>
</gene>
<feature type="region of interest" description="Disordered" evidence="1">
    <location>
        <begin position="158"/>
        <end position="184"/>
    </location>
</feature>